<dbReference type="Ensembl" id="ENSCABT00000031053.1">
    <property type="protein sequence ID" value="ENSCABP00000028341.1"/>
    <property type="gene ID" value="ENSCABG00000020818.1"/>
</dbReference>
<dbReference type="InterPro" id="IPR051513">
    <property type="entry name" value="Tectonin_beta-prop"/>
</dbReference>
<evidence type="ECO:0000313" key="4">
    <source>
        <dbReference type="Proteomes" id="UP000694404"/>
    </source>
</evidence>
<dbReference type="GO" id="GO:0030246">
    <property type="term" value="F:carbohydrate binding"/>
    <property type="evidence" value="ECO:0007669"/>
    <property type="project" value="UniProtKB-KW"/>
</dbReference>
<dbReference type="AlphaFoldDB" id="A0A8C0J7S6"/>
<protein>
    <recommendedName>
        <fullName evidence="5">Fish-egg lectin</fullName>
    </recommendedName>
</protein>
<dbReference type="OMA" id="ACKPEGT"/>
<name>A0A8C0J7S6_CHEAB</name>
<dbReference type="PANTHER" id="PTHR23250">
    <property type="entry name" value="DYSFERLIN-RELATED"/>
    <property type="match status" value="1"/>
</dbReference>
<dbReference type="GeneTree" id="ENSGT00510000047886"/>
<evidence type="ECO:0000256" key="1">
    <source>
        <dbReference type="ARBA" id="ARBA00022734"/>
    </source>
</evidence>
<evidence type="ECO:0000256" key="2">
    <source>
        <dbReference type="ARBA" id="ARBA00038331"/>
    </source>
</evidence>
<reference evidence="3" key="1">
    <citation type="submission" date="2025-08" db="UniProtKB">
        <authorList>
            <consortium name="Ensembl"/>
        </authorList>
    </citation>
    <scope>IDENTIFICATION</scope>
</reference>
<sequence>VYSYSDTLTEVRRVNSADNIYTLHGDSWVQVLGSLKHVMVGPAGIWGVNNNNIYKLVGGSWQQVTGLLKQIDAGGDMFIAGVNIKDDVYCLSRPATVSAKGASDLPWVNIVGKLKYYSCGVGGCWGVNSADDIYFRFDVSPDPCAGSRWEQVPGKLSMIEVGTEGEIDLKSPLYRYKGRCSVGGLSWSSVPKRILLLCRLSRF</sequence>
<dbReference type="PANTHER" id="PTHR23250:SF3">
    <property type="entry name" value="FISH-EGG LECTIN-LIKE ISOFORM X1-RELATED"/>
    <property type="match status" value="1"/>
</dbReference>
<comment type="similarity">
    <text evidence="2">Belongs to the tectonin family.</text>
</comment>
<dbReference type="InterPro" id="IPR006624">
    <property type="entry name" value="Beta-propeller_rpt_TECPR"/>
</dbReference>
<accession>A0A8C0J7S6</accession>
<reference evidence="3" key="2">
    <citation type="submission" date="2025-09" db="UniProtKB">
        <authorList>
            <consortium name="Ensembl"/>
        </authorList>
    </citation>
    <scope>IDENTIFICATION</scope>
</reference>
<organism evidence="3 4">
    <name type="scientific">Chelonoidis abingdonii</name>
    <name type="common">Abingdon island giant tortoise</name>
    <name type="synonym">Testudo abingdonii</name>
    <dbReference type="NCBI Taxonomy" id="106734"/>
    <lineage>
        <taxon>Eukaryota</taxon>
        <taxon>Metazoa</taxon>
        <taxon>Chordata</taxon>
        <taxon>Craniata</taxon>
        <taxon>Vertebrata</taxon>
        <taxon>Euteleostomi</taxon>
        <taxon>Archelosauria</taxon>
        <taxon>Testudinata</taxon>
        <taxon>Testudines</taxon>
        <taxon>Cryptodira</taxon>
        <taxon>Durocryptodira</taxon>
        <taxon>Testudinoidea</taxon>
        <taxon>Testudinidae</taxon>
        <taxon>Chelonoidis</taxon>
    </lineage>
</organism>
<evidence type="ECO:0000313" key="3">
    <source>
        <dbReference type="Ensembl" id="ENSCABP00000028341.1"/>
    </source>
</evidence>
<evidence type="ECO:0008006" key="5">
    <source>
        <dbReference type="Google" id="ProtNLM"/>
    </source>
</evidence>
<dbReference type="Proteomes" id="UP000694404">
    <property type="component" value="Unplaced"/>
</dbReference>
<dbReference type="SMART" id="SM00706">
    <property type="entry name" value="TECPR"/>
    <property type="match status" value="4"/>
</dbReference>
<proteinExistence type="inferred from homology"/>
<dbReference type="Pfam" id="PF19193">
    <property type="entry name" value="Tectonin"/>
    <property type="match status" value="1"/>
</dbReference>
<keyword evidence="1" id="KW-0430">Lectin</keyword>
<keyword evidence="4" id="KW-1185">Reference proteome</keyword>